<feature type="domain" description="3-hydroxyisobutyrate dehydrogenase-like NAD-binding" evidence="5">
    <location>
        <begin position="193"/>
        <end position="303"/>
    </location>
</feature>
<dbReference type="GO" id="GO:0050661">
    <property type="term" value="F:NADP binding"/>
    <property type="evidence" value="ECO:0007669"/>
    <property type="project" value="InterPro"/>
</dbReference>
<dbReference type="Pfam" id="PF14833">
    <property type="entry name" value="NAD_binding_11"/>
    <property type="match status" value="1"/>
</dbReference>
<evidence type="ECO:0000259" key="5">
    <source>
        <dbReference type="Pfam" id="PF14833"/>
    </source>
</evidence>
<feature type="active site" evidence="3">
    <location>
        <position position="195"/>
    </location>
</feature>
<evidence type="ECO:0000313" key="7">
    <source>
        <dbReference type="Proteomes" id="UP000537188"/>
    </source>
</evidence>
<dbReference type="InterPro" id="IPR015815">
    <property type="entry name" value="HIBADH-related"/>
</dbReference>
<evidence type="ECO:0000256" key="3">
    <source>
        <dbReference type="PIRSR" id="PIRSR000103-1"/>
    </source>
</evidence>
<dbReference type="AlphaFoldDB" id="A0A7Y8FAU3"/>
<dbReference type="InterPro" id="IPR008927">
    <property type="entry name" value="6-PGluconate_DH-like_C_sf"/>
</dbReference>
<dbReference type="InterPro" id="IPR036291">
    <property type="entry name" value="NAD(P)-bd_dom_sf"/>
</dbReference>
<dbReference type="EMBL" id="JACARF010000005">
    <property type="protein sequence ID" value="NWE75231.1"/>
    <property type="molecule type" value="Genomic_DNA"/>
</dbReference>
<dbReference type="Gene3D" id="3.40.50.720">
    <property type="entry name" value="NAD(P)-binding Rossmann-like Domain"/>
    <property type="match status" value="1"/>
</dbReference>
<dbReference type="RefSeq" id="WP_177042726.1">
    <property type="nucleotide sequence ID" value="NZ_JACARE010000010.1"/>
</dbReference>
<dbReference type="GO" id="GO:0016491">
    <property type="term" value="F:oxidoreductase activity"/>
    <property type="evidence" value="ECO:0007669"/>
    <property type="project" value="UniProtKB-KW"/>
</dbReference>
<dbReference type="SUPFAM" id="SSF48179">
    <property type="entry name" value="6-phosphogluconate dehydrogenase C-terminal domain-like"/>
    <property type="match status" value="1"/>
</dbReference>
<keyword evidence="2" id="KW-0520">NAD</keyword>
<dbReference type="GO" id="GO:0051287">
    <property type="term" value="F:NAD binding"/>
    <property type="evidence" value="ECO:0007669"/>
    <property type="project" value="InterPro"/>
</dbReference>
<accession>A0A7Y8FAU3</accession>
<proteinExistence type="predicted"/>
<dbReference type="Gene3D" id="1.10.1040.10">
    <property type="entry name" value="N-(1-d-carboxylethyl)-l-norvaline Dehydrogenase, domain 2"/>
    <property type="match status" value="1"/>
</dbReference>
<gene>
    <name evidence="6" type="ORF">HX828_06670</name>
</gene>
<dbReference type="InterPro" id="IPR029154">
    <property type="entry name" value="HIBADH-like_NADP-bd"/>
</dbReference>
<keyword evidence="1" id="KW-0560">Oxidoreductase</keyword>
<evidence type="ECO:0000256" key="2">
    <source>
        <dbReference type="ARBA" id="ARBA00023027"/>
    </source>
</evidence>
<dbReference type="InterPro" id="IPR006115">
    <property type="entry name" value="6PGDH_NADP-bd"/>
</dbReference>
<dbReference type="Proteomes" id="UP000537188">
    <property type="component" value="Unassembled WGS sequence"/>
</dbReference>
<dbReference type="InterPro" id="IPR051265">
    <property type="entry name" value="HIBADH-related_NP60_sf"/>
</dbReference>
<feature type="domain" description="6-phosphogluconate dehydrogenase NADP-binding" evidence="4">
    <location>
        <begin position="30"/>
        <end position="182"/>
    </location>
</feature>
<dbReference type="SUPFAM" id="SSF51735">
    <property type="entry name" value="NAD(P)-binding Rossmann-fold domains"/>
    <property type="match status" value="1"/>
</dbReference>
<comment type="caution">
    <text evidence="6">The sequence shown here is derived from an EMBL/GenBank/DDBJ whole genome shotgun (WGS) entry which is preliminary data.</text>
</comment>
<protein>
    <submittedName>
        <fullName evidence="6">NAD(P)-dependent oxidoreductase</fullName>
    </submittedName>
</protein>
<organism evidence="6 7">
    <name type="scientific">Pseudomonas yamanorum</name>
    <dbReference type="NCBI Taxonomy" id="515393"/>
    <lineage>
        <taxon>Bacteria</taxon>
        <taxon>Pseudomonadati</taxon>
        <taxon>Pseudomonadota</taxon>
        <taxon>Gammaproteobacteria</taxon>
        <taxon>Pseudomonadales</taxon>
        <taxon>Pseudomonadaceae</taxon>
        <taxon>Pseudomonas</taxon>
    </lineage>
</organism>
<dbReference type="PANTHER" id="PTHR43580">
    <property type="entry name" value="OXIDOREDUCTASE GLYR1-RELATED"/>
    <property type="match status" value="1"/>
</dbReference>
<dbReference type="PIRSF" id="PIRSF000103">
    <property type="entry name" value="HIBADH"/>
    <property type="match status" value="1"/>
</dbReference>
<dbReference type="InterPro" id="IPR013328">
    <property type="entry name" value="6PGD_dom2"/>
</dbReference>
<reference evidence="6 7" key="1">
    <citation type="submission" date="2020-04" db="EMBL/GenBank/DDBJ databases">
        <title>Molecular characterization of pseudomonads from Agaricus bisporus reveal novel blotch 2 pathogens in Western Europe.</title>
        <authorList>
            <person name="Taparia T."/>
            <person name="Krijger M."/>
            <person name="Haynes E."/>
            <person name="Elpinstone J.G."/>
            <person name="Noble R."/>
            <person name="Van Der Wolf J."/>
        </authorList>
    </citation>
    <scope>NUCLEOTIDE SEQUENCE [LARGE SCALE GENOMIC DNA]</scope>
    <source>
        <strain evidence="6 7">IPO3781</strain>
    </source>
</reference>
<evidence type="ECO:0000259" key="4">
    <source>
        <dbReference type="Pfam" id="PF03446"/>
    </source>
</evidence>
<evidence type="ECO:0000256" key="1">
    <source>
        <dbReference type="ARBA" id="ARBA00023002"/>
    </source>
</evidence>
<dbReference type="PANTHER" id="PTHR43580:SF2">
    <property type="entry name" value="CYTOKINE-LIKE NUCLEAR FACTOR N-PAC"/>
    <property type="match status" value="1"/>
</dbReference>
<evidence type="ECO:0000313" key="6">
    <source>
        <dbReference type="EMBL" id="NWE75231.1"/>
    </source>
</evidence>
<sequence length="314" mass="33030">MQQWQSRRNPVAPTIDPQAQVTDKGVALMDIGFIGVGSMGRAIIPRLIGAGHHVSAWNRSPQALASLEGVSVLDEPTAAFQRAVVISMLADDRAARQVLLSSDALSAATEGCIHIVMSTLSPALIEQLRERHEQAGVGFVAAPVFGIPAVAARGEMNILVAGSAAAIDRVQPLFDVLGKKTWRLGEDPVQACIAKIAGNLMITQAIESLGEGSRLAEAYGLSAAGFIEMITQTLFACPSYQRYGRSIADANHEPGFKLSLGLKDVDLALDAAGDKGLALPAAGVVRARMSSAVARGLGERDWSVFASLKNSLQP</sequence>
<name>A0A7Y8FAU3_9PSED</name>
<dbReference type="Pfam" id="PF03446">
    <property type="entry name" value="NAD_binding_2"/>
    <property type="match status" value="1"/>
</dbReference>